<dbReference type="EMBL" id="JABBJJ010000044">
    <property type="protein sequence ID" value="NMO15641.1"/>
    <property type="molecule type" value="Genomic_DNA"/>
</dbReference>
<protein>
    <submittedName>
        <fullName evidence="1">DUF421 domain-containing protein</fullName>
    </submittedName>
</protein>
<accession>A0A848LGD6</accession>
<keyword evidence="2" id="KW-1185">Reference proteome</keyword>
<dbReference type="AlphaFoldDB" id="A0A848LGD6"/>
<evidence type="ECO:0000313" key="2">
    <source>
        <dbReference type="Proteomes" id="UP000518300"/>
    </source>
</evidence>
<gene>
    <name evidence="1" type="ORF">HG543_12370</name>
</gene>
<dbReference type="Proteomes" id="UP000518300">
    <property type="component" value="Unassembled WGS sequence"/>
</dbReference>
<sequence length="41" mass="4326">MHGGTDVKDVARAYLEPSGMISVIRADRKAPDASTKPPVMG</sequence>
<name>A0A848LGD6_9BACT</name>
<proteinExistence type="predicted"/>
<organism evidence="1 2">
    <name type="scientific">Pyxidicoccus fallax</name>
    <dbReference type="NCBI Taxonomy" id="394095"/>
    <lineage>
        <taxon>Bacteria</taxon>
        <taxon>Pseudomonadati</taxon>
        <taxon>Myxococcota</taxon>
        <taxon>Myxococcia</taxon>
        <taxon>Myxococcales</taxon>
        <taxon>Cystobacterineae</taxon>
        <taxon>Myxococcaceae</taxon>
        <taxon>Pyxidicoccus</taxon>
    </lineage>
</organism>
<evidence type="ECO:0000313" key="1">
    <source>
        <dbReference type="EMBL" id="NMO15641.1"/>
    </source>
</evidence>
<reference evidence="1 2" key="1">
    <citation type="submission" date="2020-04" db="EMBL/GenBank/DDBJ databases">
        <title>Draft genome of Pyxidicoccus fallax type strain.</title>
        <authorList>
            <person name="Whitworth D.E."/>
        </authorList>
    </citation>
    <scope>NUCLEOTIDE SEQUENCE [LARGE SCALE GENOMIC DNA]</scope>
    <source>
        <strain evidence="1 2">DSM 14698</strain>
    </source>
</reference>
<comment type="caution">
    <text evidence="1">The sequence shown here is derived from an EMBL/GenBank/DDBJ whole genome shotgun (WGS) entry which is preliminary data.</text>
</comment>
<dbReference type="RefSeq" id="WP_216673641.1">
    <property type="nucleotide sequence ID" value="NZ_JABBJJ010000044.1"/>
</dbReference>